<dbReference type="PANTHER" id="PTHR24055">
    <property type="entry name" value="MITOGEN-ACTIVATED PROTEIN KINASE"/>
    <property type="match status" value="1"/>
</dbReference>
<evidence type="ECO:0000256" key="8">
    <source>
        <dbReference type="RuleBase" id="RU361165"/>
    </source>
</evidence>
<organism evidence="10 11">
    <name type="scientific">Trypanosoma rangeli SC58</name>
    <dbReference type="NCBI Taxonomy" id="429131"/>
    <lineage>
        <taxon>Eukaryota</taxon>
        <taxon>Discoba</taxon>
        <taxon>Euglenozoa</taxon>
        <taxon>Kinetoplastea</taxon>
        <taxon>Metakinetoplastina</taxon>
        <taxon>Trypanosomatida</taxon>
        <taxon>Trypanosomatidae</taxon>
        <taxon>Trypanosoma</taxon>
        <taxon>Herpetosoma</taxon>
    </lineage>
</organism>
<dbReference type="EMBL" id="AUPL01005676">
    <property type="protein sequence ID" value="ESL06647.1"/>
    <property type="molecule type" value="Genomic_DNA"/>
</dbReference>
<evidence type="ECO:0000313" key="10">
    <source>
        <dbReference type="EMBL" id="ESL06647.1"/>
    </source>
</evidence>
<evidence type="ECO:0000259" key="9">
    <source>
        <dbReference type="PROSITE" id="PS50011"/>
    </source>
</evidence>
<dbReference type="Proteomes" id="UP000031737">
    <property type="component" value="Unassembled WGS sequence"/>
</dbReference>
<keyword evidence="3 6" id="KW-0547">Nucleotide-binding</keyword>
<evidence type="ECO:0000256" key="1">
    <source>
        <dbReference type="ARBA" id="ARBA00022527"/>
    </source>
</evidence>
<dbReference type="SUPFAM" id="SSF56112">
    <property type="entry name" value="Protein kinase-like (PK-like)"/>
    <property type="match status" value="1"/>
</dbReference>
<keyword evidence="1 7" id="KW-0723">Serine/threonine-protein kinase</keyword>
<dbReference type="GO" id="GO:0004707">
    <property type="term" value="F:MAP kinase activity"/>
    <property type="evidence" value="ECO:0007669"/>
    <property type="project" value="UniProtKB-EC"/>
</dbReference>
<comment type="catalytic activity">
    <reaction evidence="8">
        <text>L-threonyl-[protein] + ATP = O-phospho-L-threonyl-[protein] + ADP + H(+)</text>
        <dbReference type="Rhea" id="RHEA:46608"/>
        <dbReference type="Rhea" id="RHEA-COMP:11060"/>
        <dbReference type="Rhea" id="RHEA-COMP:11605"/>
        <dbReference type="ChEBI" id="CHEBI:15378"/>
        <dbReference type="ChEBI" id="CHEBI:30013"/>
        <dbReference type="ChEBI" id="CHEBI:30616"/>
        <dbReference type="ChEBI" id="CHEBI:61977"/>
        <dbReference type="ChEBI" id="CHEBI:456216"/>
        <dbReference type="EC" id="2.7.11.24"/>
    </reaction>
</comment>
<dbReference type="InterPro" id="IPR011009">
    <property type="entry name" value="Kinase-like_dom_sf"/>
</dbReference>
<dbReference type="Pfam" id="PF00069">
    <property type="entry name" value="Pkinase"/>
    <property type="match status" value="1"/>
</dbReference>
<feature type="domain" description="Protein kinase" evidence="9">
    <location>
        <begin position="33"/>
        <end position="318"/>
    </location>
</feature>
<dbReference type="Gene3D" id="3.30.200.20">
    <property type="entry name" value="Phosphorylase Kinase, domain 1"/>
    <property type="match status" value="1"/>
</dbReference>
<accession>A0A061J055</accession>
<evidence type="ECO:0000256" key="5">
    <source>
        <dbReference type="ARBA" id="ARBA00022840"/>
    </source>
</evidence>
<comment type="caution">
    <text evidence="10">The sequence shown here is derived from an EMBL/GenBank/DDBJ whole genome shotgun (WGS) entry which is preliminary data.</text>
</comment>
<dbReference type="EC" id="2.7.11.24" evidence="8"/>
<dbReference type="InterPro" id="IPR000719">
    <property type="entry name" value="Prot_kinase_dom"/>
</dbReference>
<reference evidence="10 11" key="1">
    <citation type="submission" date="2013-07" db="EMBL/GenBank/DDBJ databases">
        <authorList>
            <person name="Stoco P.H."/>
            <person name="Wagner G."/>
            <person name="Gerber A."/>
            <person name="Zaha A."/>
            <person name="Thompson C."/>
            <person name="Bartholomeu D.C."/>
            <person name="Luckemeyer D.D."/>
            <person name="Bahia D."/>
            <person name="Loreto E."/>
            <person name="Prestes E.B."/>
            <person name="Lima F.M."/>
            <person name="Rodrigues-Luiz G."/>
            <person name="Vallejo G.A."/>
            <person name="Filho J.F."/>
            <person name="Monteiro K.M."/>
            <person name="Tyler K.M."/>
            <person name="de Almeida L.G."/>
            <person name="Ortiz M.F."/>
            <person name="Siervo M.A."/>
            <person name="de Moraes M.H."/>
            <person name="Cunha O.L."/>
            <person name="Mendonca-Neto R."/>
            <person name="Silva R."/>
            <person name="Teixeira S.M."/>
            <person name="Murta S.M."/>
            <person name="Sincero T.C."/>
            <person name="Mendes T.A."/>
            <person name="Urmenyi T.P."/>
            <person name="Silva V.G."/>
            <person name="da Rocha W.D."/>
            <person name="Andersson B."/>
            <person name="Romanha A.J."/>
            <person name="Steindel M."/>
            <person name="de Vasconcelos A.T."/>
            <person name="Grisard E.C."/>
        </authorList>
    </citation>
    <scope>NUCLEOTIDE SEQUENCE [LARGE SCALE GENOMIC DNA]</scope>
    <source>
        <strain evidence="10 11">SC58</strain>
    </source>
</reference>
<evidence type="ECO:0000256" key="2">
    <source>
        <dbReference type="ARBA" id="ARBA00022679"/>
    </source>
</evidence>
<feature type="binding site" evidence="6">
    <location>
        <position position="63"/>
    </location>
    <ligand>
        <name>ATP</name>
        <dbReference type="ChEBI" id="CHEBI:30616"/>
    </ligand>
</feature>
<dbReference type="InterPro" id="IPR050117">
    <property type="entry name" value="MAPK"/>
</dbReference>
<dbReference type="AlphaFoldDB" id="A0A061J055"/>
<keyword evidence="2 8" id="KW-0808">Transferase</keyword>
<dbReference type="FunFam" id="1.10.510.10:FF:000040">
    <property type="entry name" value="Mitogen-activated protein kinase"/>
    <property type="match status" value="1"/>
</dbReference>
<dbReference type="InterPro" id="IPR008271">
    <property type="entry name" value="Ser/Thr_kinase_AS"/>
</dbReference>
<comment type="activity regulation">
    <text evidence="8">Activated by threonine and tyrosine phosphorylation.</text>
</comment>
<dbReference type="OrthoDB" id="192887at2759"/>
<dbReference type="VEuPathDB" id="TriTrypDB:TRSC58_05676"/>
<dbReference type="PROSITE" id="PS00107">
    <property type="entry name" value="PROTEIN_KINASE_ATP"/>
    <property type="match status" value="1"/>
</dbReference>
<evidence type="ECO:0000256" key="7">
    <source>
        <dbReference type="RuleBase" id="RU000304"/>
    </source>
</evidence>
<comment type="cofactor">
    <cofactor evidence="8">
        <name>Mg(2+)</name>
        <dbReference type="ChEBI" id="CHEBI:18420"/>
    </cofactor>
</comment>
<name>A0A061J055_TRYRA</name>
<dbReference type="PROSITE" id="PS50011">
    <property type="entry name" value="PROTEIN_KINASE_DOM"/>
    <property type="match status" value="1"/>
</dbReference>
<keyword evidence="5 6" id="KW-0067">ATP-binding</keyword>
<dbReference type="FunFam" id="3.30.200.20:FF:000378">
    <property type="entry name" value="Mitogen-activated protein kinase"/>
    <property type="match status" value="1"/>
</dbReference>
<dbReference type="SMART" id="SM00220">
    <property type="entry name" value="S_TKc"/>
    <property type="match status" value="1"/>
</dbReference>
<keyword evidence="8" id="KW-0460">Magnesium</keyword>
<keyword evidence="4 8" id="KW-0418">Kinase</keyword>
<dbReference type="InterPro" id="IPR017441">
    <property type="entry name" value="Protein_kinase_ATP_BS"/>
</dbReference>
<dbReference type="CDD" id="cd07834">
    <property type="entry name" value="STKc_MAPK"/>
    <property type="match status" value="1"/>
</dbReference>
<gene>
    <name evidence="10" type="ORF">TRSC58_05676</name>
</gene>
<sequence length="379" mass="43551">MHHSNQELCEPTIVGDFKVYNVSGSRFEVPKKYTLLKILGTGAYGIACCCLNEETKEKVSIKKCRDVFRDLEDGKRVLREIAMMRFFQHENLLHVMDILPPMEKYSEFRDVYIVTPLKDVDMNVVLRSRQELTDAHVQYFVYQILRGLKHLHSAGVAHRDLKPANLVTDISCELKIIDFGLSRNVTMPYYELTDYVITRWYRPPELLLENNYYTTAVDIWSVGCIMAEMYTRKPVLRGRNTMDQLRLICTHIGKPPSEMVNNPEALDKLQGLPDGSLKVSELVPGLTDPDAIDILKQMWEIDPAKRKSAAELLQHPFLAPLHDEQDEPACPTLFSWPYEQQEMSPSTLRRAFWEEICAFNPQLAAQMPADAKEKGQAQS</sequence>
<proteinExistence type="inferred from homology"/>
<dbReference type="PROSITE" id="PS00108">
    <property type="entry name" value="PROTEIN_KINASE_ST"/>
    <property type="match status" value="1"/>
</dbReference>
<dbReference type="Gene3D" id="1.10.510.10">
    <property type="entry name" value="Transferase(Phosphotransferase) domain 1"/>
    <property type="match status" value="1"/>
</dbReference>
<evidence type="ECO:0000256" key="4">
    <source>
        <dbReference type="ARBA" id="ARBA00022777"/>
    </source>
</evidence>
<evidence type="ECO:0000313" key="11">
    <source>
        <dbReference type="Proteomes" id="UP000031737"/>
    </source>
</evidence>
<dbReference type="InterPro" id="IPR003527">
    <property type="entry name" value="MAP_kinase_CS"/>
</dbReference>
<evidence type="ECO:0000256" key="6">
    <source>
        <dbReference type="PROSITE-ProRule" id="PRU10141"/>
    </source>
</evidence>
<comment type="similarity">
    <text evidence="8">Belongs to the protein kinase superfamily. Ser/Thr protein kinase family. MAP kinase subfamily.</text>
</comment>
<keyword evidence="11" id="KW-1185">Reference proteome</keyword>
<evidence type="ECO:0000256" key="3">
    <source>
        <dbReference type="ARBA" id="ARBA00022741"/>
    </source>
</evidence>
<dbReference type="PROSITE" id="PS01351">
    <property type="entry name" value="MAPK"/>
    <property type="match status" value="1"/>
</dbReference>
<dbReference type="GO" id="GO:0005524">
    <property type="term" value="F:ATP binding"/>
    <property type="evidence" value="ECO:0007669"/>
    <property type="project" value="UniProtKB-UniRule"/>
</dbReference>
<protein>
    <recommendedName>
        <fullName evidence="8">Mitogen-activated protein kinase</fullName>
        <ecNumber evidence="8">2.7.11.24</ecNumber>
    </recommendedName>
</protein>